<dbReference type="PIRSF" id="PIRSF005052">
    <property type="entry name" value="P-loopkin"/>
    <property type="match status" value="1"/>
</dbReference>
<dbReference type="Pfam" id="PF03668">
    <property type="entry name" value="RapZ-like_N"/>
    <property type="match status" value="1"/>
</dbReference>
<dbReference type="PANTHER" id="PTHR30448:SF0">
    <property type="entry name" value="RNASE ADAPTER PROTEIN RAPZ"/>
    <property type="match status" value="1"/>
</dbReference>
<reference evidence="8 10" key="1">
    <citation type="submission" date="2018-08" db="EMBL/GenBank/DDBJ databases">
        <title>A genome reference for cultivated species of the human gut microbiota.</title>
        <authorList>
            <person name="Zou Y."/>
            <person name="Xue W."/>
            <person name="Luo G."/>
        </authorList>
    </citation>
    <scope>NUCLEOTIDE SEQUENCE [LARGE SCALE GENOMIC DNA]</scope>
    <source>
        <strain evidence="8 10">AF26-4BH</strain>
        <strain evidence="7">TF05-5AC</strain>
    </source>
</reference>
<dbReference type="HAMAP" id="MF_00636">
    <property type="entry name" value="RapZ_like"/>
    <property type="match status" value="1"/>
</dbReference>
<evidence type="ECO:0000313" key="9">
    <source>
        <dbReference type="Proteomes" id="UP000260812"/>
    </source>
</evidence>
<comment type="caution">
    <text evidence="8">The sequence shown here is derived from an EMBL/GenBank/DDBJ whole genome shotgun (WGS) entry which is preliminary data.</text>
</comment>
<feature type="domain" description="RapZ C-terminal" evidence="6">
    <location>
        <begin position="166"/>
        <end position="286"/>
    </location>
</feature>
<dbReference type="GO" id="GO:0005525">
    <property type="term" value="F:GTP binding"/>
    <property type="evidence" value="ECO:0007669"/>
    <property type="project" value="UniProtKB-UniRule"/>
</dbReference>
<evidence type="ECO:0000313" key="10">
    <source>
        <dbReference type="Proteomes" id="UP000261166"/>
    </source>
</evidence>
<dbReference type="GO" id="GO:0005524">
    <property type="term" value="F:ATP binding"/>
    <property type="evidence" value="ECO:0007669"/>
    <property type="project" value="UniProtKB-UniRule"/>
</dbReference>
<evidence type="ECO:0000259" key="5">
    <source>
        <dbReference type="Pfam" id="PF03668"/>
    </source>
</evidence>
<evidence type="ECO:0000256" key="3">
    <source>
        <dbReference type="ARBA" id="ARBA00023134"/>
    </source>
</evidence>
<protein>
    <submittedName>
        <fullName evidence="8">RNase adapter RapZ</fullName>
    </submittedName>
</protein>
<dbReference type="RefSeq" id="WP_025488332.1">
    <property type="nucleotide sequence ID" value="NZ_CALBAU010000402.1"/>
</dbReference>
<keyword evidence="1 4" id="KW-0547">Nucleotide-binding</keyword>
<dbReference type="EMBL" id="QVLV01000001">
    <property type="protein sequence ID" value="RGE65199.1"/>
    <property type="molecule type" value="Genomic_DNA"/>
</dbReference>
<dbReference type="NCBIfam" id="NF003828">
    <property type="entry name" value="PRK05416.1"/>
    <property type="match status" value="1"/>
</dbReference>
<accession>A0A3E3J131</accession>
<feature type="binding site" evidence="4">
    <location>
        <begin position="59"/>
        <end position="62"/>
    </location>
    <ligand>
        <name>GTP</name>
        <dbReference type="ChEBI" id="CHEBI:37565"/>
    </ligand>
</feature>
<dbReference type="Proteomes" id="UP000260812">
    <property type="component" value="Unassembled WGS sequence"/>
</dbReference>
<dbReference type="Proteomes" id="UP000261166">
    <property type="component" value="Unassembled WGS sequence"/>
</dbReference>
<keyword evidence="9" id="KW-1185">Reference proteome</keyword>
<name>A0A3E3J131_9FIRM</name>
<proteinExistence type="inferred from homology"/>
<dbReference type="PANTHER" id="PTHR30448">
    <property type="entry name" value="RNASE ADAPTER PROTEIN RAPZ"/>
    <property type="match status" value="1"/>
</dbReference>
<feature type="domain" description="RapZ-like N-terminal" evidence="5">
    <location>
        <begin position="1"/>
        <end position="159"/>
    </location>
</feature>
<sequence>MRFVIVTGMSGGGKSTAMRMLEDSGFFCVDNLPVPLIEKFMELLMMPNNEISKAALGLDVRADQSFGDAMKILNKMRQNGFVFEILFMDASDATLMKRYKESRRVHPLATPEDNRIESGIRREREILTAMKKQADYIIDTSKLLTRELKEEIDRIFVQNGEYNNLIVSIVSFGFKHGIPADADLVFDVRFLPNPFYIDELKYLTGLDKGVQDYVMSFPEAGQFLDRLEDMLHFLIPNYIKEGKYQLVVAIGCTGGKHRSVTLANELYGRMKDKGNYGLTLSHRDVK</sequence>
<dbReference type="GeneID" id="97985779"/>
<dbReference type="AlphaFoldDB" id="A0A3E3J131"/>
<dbReference type="InterPro" id="IPR005337">
    <property type="entry name" value="RapZ-like"/>
</dbReference>
<evidence type="ECO:0000313" key="7">
    <source>
        <dbReference type="EMBL" id="RGE65199.1"/>
    </source>
</evidence>
<evidence type="ECO:0000256" key="4">
    <source>
        <dbReference type="HAMAP-Rule" id="MF_00636"/>
    </source>
</evidence>
<keyword evidence="2 4" id="KW-0067">ATP-binding</keyword>
<dbReference type="OrthoDB" id="9784461at2"/>
<gene>
    <name evidence="8" type="primary">rapZ</name>
    <name evidence="8" type="ORF">DWY69_05715</name>
    <name evidence="7" type="ORF">DXC51_02490</name>
</gene>
<keyword evidence="3 4" id="KW-0342">GTP-binding</keyword>
<evidence type="ECO:0000259" key="6">
    <source>
        <dbReference type="Pfam" id="PF22740"/>
    </source>
</evidence>
<evidence type="ECO:0000256" key="2">
    <source>
        <dbReference type="ARBA" id="ARBA00022840"/>
    </source>
</evidence>
<dbReference type="Gene3D" id="3.40.50.300">
    <property type="entry name" value="P-loop containing nucleotide triphosphate hydrolases"/>
    <property type="match status" value="1"/>
</dbReference>
<dbReference type="InterPro" id="IPR053930">
    <property type="entry name" value="RapZ-like_N"/>
</dbReference>
<dbReference type="InterPro" id="IPR027417">
    <property type="entry name" value="P-loop_NTPase"/>
</dbReference>
<dbReference type="InterPro" id="IPR053931">
    <property type="entry name" value="RapZ_C"/>
</dbReference>
<dbReference type="EMBL" id="QVLU01000004">
    <property type="protein sequence ID" value="RGE72993.1"/>
    <property type="molecule type" value="Genomic_DNA"/>
</dbReference>
<dbReference type="SUPFAM" id="SSF52540">
    <property type="entry name" value="P-loop containing nucleoside triphosphate hydrolases"/>
    <property type="match status" value="1"/>
</dbReference>
<organism evidence="8 10">
    <name type="scientific">Eisenbergiella massiliensis</name>
    <dbReference type="NCBI Taxonomy" id="1720294"/>
    <lineage>
        <taxon>Bacteria</taxon>
        <taxon>Bacillati</taxon>
        <taxon>Bacillota</taxon>
        <taxon>Clostridia</taxon>
        <taxon>Lachnospirales</taxon>
        <taxon>Lachnospiraceae</taxon>
        <taxon>Eisenbergiella</taxon>
    </lineage>
</organism>
<evidence type="ECO:0000313" key="8">
    <source>
        <dbReference type="EMBL" id="RGE72993.1"/>
    </source>
</evidence>
<dbReference type="Pfam" id="PF22740">
    <property type="entry name" value="PapZ_C"/>
    <property type="match status" value="1"/>
</dbReference>
<feature type="binding site" evidence="4">
    <location>
        <begin position="8"/>
        <end position="15"/>
    </location>
    <ligand>
        <name>ATP</name>
        <dbReference type="ChEBI" id="CHEBI:30616"/>
    </ligand>
</feature>
<evidence type="ECO:0000256" key="1">
    <source>
        <dbReference type="ARBA" id="ARBA00022741"/>
    </source>
</evidence>